<accession>A0A7M4DD64</accession>
<evidence type="ECO:0000313" key="6">
    <source>
        <dbReference type="Proteomes" id="UP000419743"/>
    </source>
</evidence>
<evidence type="ECO:0000256" key="1">
    <source>
        <dbReference type="ARBA" id="ARBA00022553"/>
    </source>
</evidence>
<keyword evidence="3" id="KW-0812">Transmembrane</keyword>
<dbReference type="Proteomes" id="UP000419743">
    <property type="component" value="Unassembled WGS sequence"/>
</dbReference>
<dbReference type="EMBL" id="CACRYJ010000004">
    <property type="protein sequence ID" value="VZO34783.1"/>
    <property type="molecule type" value="Genomic_DNA"/>
</dbReference>
<feature type="region of interest" description="Disordered" evidence="2">
    <location>
        <begin position="48"/>
        <end position="69"/>
    </location>
</feature>
<dbReference type="AlphaFoldDB" id="A0A7M4DD64"/>
<gene>
    <name evidence="5" type="primary">fhaB</name>
    <name evidence="5" type="ORF">HALOF300_00052</name>
</gene>
<dbReference type="Gene3D" id="2.60.200.20">
    <property type="match status" value="1"/>
</dbReference>
<dbReference type="InterPro" id="IPR008984">
    <property type="entry name" value="SMAD_FHA_dom_sf"/>
</dbReference>
<feature type="domain" description="FHA" evidence="4">
    <location>
        <begin position="90"/>
        <end position="139"/>
    </location>
</feature>
<keyword evidence="6" id="KW-1185">Reference proteome</keyword>
<proteinExistence type="predicted"/>
<evidence type="ECO:0000259" key="4">
    <source>
        <dbReference type="PROSITE" id="PS50006"/>
    </source>
</evidence>
<dbReference type="RefSeq" id="WP_156738652.1">
    <property type="nucleotide sequence ID" value="NZ_CACRYJ010000004.1"/>
</dbReference>
<keyword evidence="3" id="KW-1133">Transmembrane helix</keyword>
<dbReference type="PANTHER" id="PTHR23308">
    <property type="entry name" value="NUCLEAR INHIBITOR OF PROTEIN PHOSPHATASE-1"/>
    <property type="match status" value="1"/>
</dbReference>
<keyword evidence="1" id="KW-0597">Phosphoprotein</keyword>
<evidence type="ECO:0000256" key="3">
    <source>
        <dbReference type="SAM" id="Phobius"/>
    </source>
</evidence>
<name>A0A7M4DD64_9MICO</name>
<keyword evidence="3" id="KW-0472">Membrane</keyword>
<reference evidence="5 6" key="1">
    <citation type="submission" date="2019-11" db="EMBL/GenBank/DDBJ databases">
        <authorList>
            <person name="Criscuolo A."/>
        </authorList>
    </citation>
    <scope>NUCLEOTIDE SEQUENCE [LARGE SCALE GENOMIC DNA]</scope>
    <source>
        <strain evidence="5">CIP111667</strain>
    </source>
</reference>
<feature type="transmembrane region" description="Helical" evidence="3">
    <location>
        <begin position="6"/>
        <end position="28"/>
    </location>
</feature>
<dbReference type="Pfam" id="PF00498">
    <property type="entry name" value="FHA"/>
    <property type="match status" value="1"/>
</dbReference>
<evidence type="ECO:0000313" key="5">
    <source>
        <dbReference type="EMBL" id="VZO34783.1"/>
    </source>
</evidence>
<dbReference type="SMART" id="SM00240">
    <property type="entry name" value="FHA"/>
    <property type="match status" value="1"/>
</dbReference>
<dbReference type="InterPro" id="IPR000253">
    <property type="entry name" value="FHA_dom"/>
</dbReference>
<dbReference type="SUPFAM" id="SSF49879">
    <property type="entry name" value="SMAD/FHA domain"/>
    <property type="match status" value="1"/>
</dbReference>
<protein>
    <submittedName>
        <fullName evidence="5">FHA domain-containing protein FhaB</fullName>
    </submittedName>
</protein>
<comment type="caution">
    <text evidence="5">The sequence shown here is derived from an EMBL/GenBank/DDBJ whole genome shotgun (WGS) entry which is preliminary data.</text>
</comment>
<organism evidence="5 6">
    <name type="scientific">Occultella aeris</name>
    <dbReference type="NCBI Taxonomy" id="2761496"/>
    <lineage>
        <taxon>Bacteria</taxon>
        <taxon>Bacillati</taxon>
        <taxon>Actinomycetota</taxon>
        <taxon>Actinomycetes</taxon>
        <taxon>Micrococcales</taxon>
        <taxon>Ruaniaceae</taxon>
        <taxon>Occultella</taxon>
    </lineage>
</organism>
<dbReference type="PROSITE" id="PS50006">
    <property type="entry name" value="FHA_DOMAIN"/>
    <property type="match status" value="1"/>
</dbReference>
<dbReference type="InterPro" id="IPR050923">
    <property type="entry name" value="Cell_Proc_Reg/RNA_Proc"/>
</dbReference>
<evidence type="ECO:0000256" key="2">
    <source>
        <dbReference type="SAM" id="MobiDB-lite"/>
    </source>
</evidence>
<sequence length="162" mass="17545">MSELIVTLLRVGYLVVLWLLVLSAVSVLRRDIFGTRVIARGSVLTGSRRPVPDGGANQRSSRASRGAPSTIRVTAGPLRGTTLKLGQSSVLIGRAPSSTLVLDDDYASNRHARIFPEDGQWFVEDLESRNGTYLGAHRVHGPTPVTIGTPIRIGQTVIELHR</sequence>